<evidence type="ECO:0000313" key="6">
    <source>
        <dbReference type="Proteomes" id="UP000293846"/>
    </source>
</evidence>
<dbReference type="PANTHER" id="PTHR42717:SF1">
    <property type="entry name" value="IMIDAZOLONEPROPIONASE AND RELATED AMIDOHYDROLASES"/>
    <property type="match status" value="1"/>
</dbReference>
<feature type="binding site" description="via carbamate group" evidence="1">
    <location>
        <position position="151"/>
    </location>
    <ligand>
        <name>Zn(2+)</name>
        <dbReference type="ChEBI" id="CHEBI:29105"/>
        <label>1</label>
    </ligand>
</feature>
<feature type="domain" description="Amidohydrolase-related" evidence="4">
    <location>
        <begin position="52"/>
        <end position="362"/>
    </location>
</feature>
<comment type="caution">
    <text evidence="5">The sequence shown here is derived from an EMBL/GenBank/DDBJ whole genome shotgun (WGS) entry which is preliminary data.</text>
</comment>
<evidence type="ECO:0000256" key="1">
    <source>
        <dbReference type="PIRSR" id="PIRSR039004-1"/>
    </source>
</evidence>
<protein>
    <submittedName>
        <fullName evidence="5">Amidohydrolase/deacetylase family metallohydrolase</fullName>
        <ecNumber evidence="5">3.5.2.3</ecNumber>
    </submittedName>
</protein>
<accession>A0A4R1AYX0</accession>
<dbReference type="EC" id="3.5.2.3" evidence="5"/>
<dbReference type="Pfam" id="PF01979">
    <property type="entry name" value="Amidohydro_1"/>
    <property type="match status" value="1"/>
</dbReference>
<dbReference type="SUPFAM" id="SSF51556">
    <property type="entry name" value="Metallo-dependent hydrolases"/>
    <property type="match status" value="1"/>
</dbReference>
<dbReference type="GO" id="GO:0046872">
    <property type="term" value="F:metal ion binding"/>
    <property type="evidence" value="ECO:0007669"/>
    <property type="project" value="UniProtKB-KW"/>
</dbReference>
<dbReference type="NCBIfam" id="NF006689">
    <property type="entry name" value="PRK09237.1"/>
    <property type="match status" value="1"/>
</dbReference>
<name>A0A4R1AYX0_9BACI</name>
<sequence length="366" mass="40478">MDERYVLQNAQFVTGHSADIVIENKKIIEITNAWKGVGALKIDCSGLHISSGWIDLHVHAFHKLEPYGDQIEEIGIKQGVTTIVDAGSCGSDRIAELNANKDSFKTNVFAFLNISRIGLSRTDELSNLDWINEEGIMNSLHLFHEFIVGLKVRISKSVVGKNGVEPLRVARDLSKKTSMPLMVHIGSSPPPIDEVIPLLEGSDILTHYLNDKPNNLFDSEGNPLQIFLDAIDRGVHLNVGHGTESFSFKVAEMAKTHKIGLHTISTDIYRSNRLNGPVFSLANVLSKFLYLGYPLEEIINAVTINAANWLRKPHLGRIKIGDIANLTLFKVQSSQITLIDSEGDIREAKKEIIPKGVVINGEFLTC</sequence>
<dbReference type="InterPro" id="IPR047601">
    <property type="entry name" value="EF_0837-like"/>
</dbReference>
<keyword evidence="1" id="KW-0479">Metal-binding</keyword>
<proteinExistence type="predicted"/>
<dbReference type="NCBIfam" id="TIGR03583">
    <property type="entry name" value="EF_0837"/>
    <property type="match status" value="1"/>
</dbReference>
<evidence type="ECO:0000256" key="2">
    <source>
        <dbReference type="PIRSR" id="PIRSR039004-2"/>
    </source>
</evidence>
<dbReference type="InterPro" id="IPR020043">
    <property type="entry name" value="Deacetylase_Atu3266-like"/>
</dbReference>
<gene>
    <name evidence="5" type="ORF">E0Y62_03915</name>
</gene>
<feature type="binding site" evidence="1">
    <location>
        <position position="267"/>
    </location>
    <ligand>
        <name>Zn(2+)</name>
        <dbReference type="ChEBI" id="CHEBI:29105"/>
        <label>1</label>
    </ligand>
</feature>
<dbReference type="SUPFAM" id="SSF51338">
    <property type="entry name" value="Composite domain of metallo-dependent hydrolases"/>
    <property type="match status" value="1"/>
</dbReference>
<dbReference type="EMBL" id="SJTH01000003">
    <property type="protein sequence ID" value="TCJ05826.1"/>
    <property type="molecule type" value="Genomic_DNA"/>
</dbReference>
<dbReference type="Gene3D" id="3.20.20.140">
    <property type="entry name" value="Metal-dependent hydrolases"/>
    <property type="match status" value="1"/>
</dbReference>
<dbReference type="InterPro" id="IPR032466">
    <property type="entry name" value="Metal_Hydrolase"/>
</dbReference>
<evidence type="ECO:0000313" key="5">
    <source>
        <dbReference type="EMBL" id="TCJ05826.1"/>
    </source>
</evidence>
<dbReference type="GO" id="GO:0004151">
    <property type="term" value="F:dihydroorotase activity"/>
    <property type="evidence" value="ECO:0007669"/>
    <property type="project" value="UniProtKB-EC"/>
</dbReference>
<keyword evidence="1" id="KW-0862">Zinc</keyword>
<keyword evidence="6" id="KW-1185">Reference proteome</keyword>
<feature type="site" description="Transition state stabilizer" evidence="3">
    <location>
        <position position="153"/>
    </location>
</feature>
<organism evidence="5 6">
    <name type="scientific">Cytobacillus praedii</name>
    <dbReference type="NCBI Taxonomy" id="1742358"/>
    <lineage>
        <taxon>Bacteria</taxon>
        <taxon>Bacillati</taxon>
        <taxon>Bacillota</taxon>
        <taxon>Bacilli</taxon>
        <taxon>Bacillales</taxon>
        <taxon>Bacillaceae</taxon>
        <taxon>Cytobacillus</taxon>
    </lineage>
</organism>
<dbReference type="PIRSF" id="PIRSF039004">
    <property type="entry name" value="ADE_EF_0837"/>
    <property type="match status" value="1"/>
</dbReference>
<dbReference type="AlphaFoldDB" id="A0A4R1AYX0"/>
<keyword evidence="5" id="KW-0378">Hydrolase</keyword>
<evidence type="ECO:0000259" key="4">
    <source>
        <dbReference type="Pfam" id="PF01979"/>
    </source>
</evidence>
<feature type="binding site" evidence="1">
    <location>
        <position position="207"/>
    </location>
    <ligand>
        <name>Zn(2+)</name>
        <dbReference type="ChEBI" id="CHEBI:29105"/>
        <label>2</label>
    </ligand>
</feature>
<reference evidence="5 6" key="1">
    <citation type="submission" date="2019-03" db="EMBL/GenBank/DDBJ databases">
        <authorList>
            <person name="Jensen L."/>
            <person name="Storgaard J."/>
            <person name="Sulaj E."/>
            <person name="Schramm A."/>
            <person name="Marshall I.P.G."/>
        </authorList>
    </citation>
    <scope>NUCLEOTIDE SEQUENCE [LARGE SCALE GENOMIC DNA]</scope>
    <source>
        <strain evidence="5 6">2017H2G3</strain>
    </source>
</reference>
<dbReference type="Gene3D" id="2.30.40.10">
    <property type="entry name" value="Urease, subunit C, domain 1"/>
    <property type="match status" value="1"/>
</dbReference>
<dbReference type="STRING" id="1742358.GCA_001439605_03299"/>
<feature type="binding site" evidence="1">
    <location>
        <position position="59"/>
    </location>
    <ligand>
        <name>Zn(2+)</name>
        <dbReference type="ChEBI" id="CHEBI:29105"/>
        <label>1</label>
    </ligand>
</feature>
<dbReference type="InterPro" id="IPR006680">
    <property type="entry name" value="Amidohydro-rel"/>
</dbReference>
<dbReference type="OrthoDB" id="9796020at2"/>
<feature type="binding site" description="via carbamate group" evidence="1">
    <location>
        <position position="151"/>
    </location>
    <ligand>
        <name>Zn(2+)</name>
        <dbReference type="ChEBI" id="CHEBI:29105"/>
        <label>2</label>
    </ligand>
</feature>
<evidence type="ECO:0000256" key="3">
    <source>
        <dbReference type="PIRSR" id="PIRSR039004-3"/>
    </source>
</evidence>
<feature type="binding site" evidence="1">
    <location>
        <position position="57"/>
    </location>
    <ligand>
        <name>Zn(2+)</name>
        <dbReference type="ChEBI" id="CHEBI:29105"/>
        <label>1</label>
    </ligand>
</feature>
<feature type="modified residue" description="N6-carboxylysine" evidence="2">
    <location>
        <position position="151"/>
    </location>
</feature>
<dbReference type="GO" id="GO:0019213">
    <property type="term" value="F:deacetylase activity"/>
    <property type="evidence" value="ECO:0007669"/>
    <property type="project" value="InterPro"/>
</dbReference>
<feature type="binding site" evidence="1">
    <location>
        <position position="184"/>
    </location>
    <ligand>
        <name>Zn(2+)</name>
        <dbReference type="ChEBI" id="CHEBI:29105"/>
        <label>2</label>
    </ligand>
</feature>
<dbReference type="Proteomes" id="UP000293846">
    <property type="component" value="Unassembled WGS sequence"/>
</dbReference>
<dbReference type="RefSeq" id="WP_057760790.1">
    <property type="nucleotide sequence ID" value="NZ_LMBX01000002.1"/>
</dbReference>
<dbReference type="PANTHER" id="PTHR42717">
    <property type="entry name" value="DIHYDROOROTASE-RELATED"/>
    <property type="match status" value="1"/>
</dbReference>
<dbReference type="InterPro" id="IPR011059">
    <property type="entry name" value="Metal-dep_hydrolase_composite"/>
</dbReference>